<sequence>MVSVYPNYGNEPYNQAGRLSTLFDQLATKEKATGRRSGRRGKEGDTGRDLSAANSPYK</sequence>
<dbReference type="AlphaFoldDB" id="A0AAE1VPW9"/>
<dbReference type="EMBL" id="JAVYJV010000004">
    <property type="protein sequence ID" value="KAK4372221.1"/>
    <property type="molecule type" value="Genomic_DNA"/>
</dbReference>
<proteinExistence type="predicted"/>
<dbReference type="Proteomes" id="UP001291623">
    <property type="component" value="Unassembled WGS sequence"/>
</dbReference>
<comment type="caution">
    <text evidence="2">The sequence shown here is derived from an EMBL/GenBank/DDBJ whole genome shotgun (WGS) entry which is preliminary data.</text>
</comment>
<gene>
    <name evidence="2" type="ORF">RND71_007605</name>
</gene>
<reference evidence="2" key="1">
    <citation type="submission" date="2023-12" db="EMBL/GenBank/DDBJ databases">
        <title>Genome assembly of Anisodus tanguticus.</title>
        <authorList>
            <person name="Wang Y.-J."/>
        </authorList>
    </citation>
    <scope>NUCLEOTIDE SEQUENCE</scope>
    <source>
        <strain evidence="2">KB-2021</strain>
        <tissue evidence="2">Leaf</tissue>
    </source>
</reference>
<accession>A0AAE1VPW9</accession>
<evidence type="ECO:0000256" key="1">
    <source>
        <dbReference type="SAM" id="MobiDB-lite"/>
    </source>
</evidence>
<evidence type="ECO:0000313" key="2">
    <source>
        <dbReference type="EMBL" id="KAK4372221.1"/>
    </source>
</evidence>
<organism evidence="2 3">
    <name type="scientific">Anisodus tanguticus</name>
    <dbReference type="NCBI Taxonomy" id="243964"/>
    <lineage>
        <taxon>Eukaryota</taxon>
        <taxon>Viridiplantae</taxon>
        <taxon>Streptophyta</taxon>
        <taxon>Embryophyta</taxon>
        <taxon>Tracheophyta</taxon>
        <taxon>Spermatophyta</taxon>
        <taxon>Magnoliopsida</taxon>
        <taxon>eudicotyledons</taxon>
        <taxon>Gunneridae</taxon>
        <taxon>Pentapetalae</taxon>
        <taxon>asterids</taxon>
        <taxon>lamiids</taxon>
        <taxon>Solanales</taxon>
        <taxon>Solanaceae</taxon>
        <taxon>Solanoideae</taxon>
        <taxon>Hyoscyameae</taxon>
        <taxon>Anisodus</taxon>
    </lineage>
</organism>
<name>A0AAE1VPW9_9SOLA</name>
<evidence type="ECO:0000313" key="3">
    <source>
        <dbReference type="Proteomes" id="UP001291623"/>
    </source>
</evidence>
<protein>
    <submittedName>
        <fullName evidence="2">Uncharacterized protein</fullName>
    </submittedName>
</protein>
<keyword evidence="3" id="KW-1185">Reference proteome</keyword>
<feature type="region of interest" description="Disordered" evidence="1">
    <location>
        <begin position="27"/>
        <end position="58"/>
    </location>
</feature>